<evidence type="ECO:0008006" key="5">
    <source>
        <dbReference type="Google" id="ProtNLM"/>
    </source>
</evidence>
<sequence length="113" mass="13033">MQIKLTESNRALSEVIQLINLNQREQKLGINTLQELTSFKDDVPSYKAVGRIFISESLPSLREQLKENISKSEELVKKLESKKDYLKKQVKSDEDDLKELVNQIQTKGKKDAK</sequence>
<keyword evidence="3" id="KW-0175">Coiled coil</keyword>
<dbReference type="GO" id="GO:0016272">
    <property type="term" value="C:prefoldin complex"/>
    <property type="evidence" value="ECO:0007669"/>
    <property type="project" value="InterPro"/>
</dbReference>
<dbReference type="InterPro" id="IPR002777">
    <property type="entry name" value="PFD_beta-like"/>
</dbReference>
<proteinExistence type="inferred from homology"/>
<evidence type="ECO:0000256" key="2">
    <source>
        <dbReference type="ARBA" id="ARBA00023186"/>
    </source>
</evidence>
<dbReference type="PANTHER" id="PTHR20903">
    <property type="entry name" value="PREFOLDIN SUBUNIT 1-RELATED"/>
    <property type="match status" value="1"/>
</dbReference>
<protein>
    <recommendedName>
        <fullName evidence="5">Prefoldin subunit 1</fullName>
    </recommendedName>
</protein>
<name>A0A6B2LRY0_9EUKA</name>
<dbReference type="GO" id="GO:0044183">
    <property type="term" value="F:protein folding chaperone"/>
    <property type="evidence" value="ECO:0007669"/>
    <property type="project" value="TreeGrafter"/>
</dbReference>
<dbReference type="GO" id="GO:0051082">
    <property type="term" value="F:unfolded protein binding"/>
    <property type="evidence" value="ECO:0007669"/>
    <property type="project" value="InterPro"/>
</dbReference>
<reference evidence="4" key="1">
    <citation type="journal article" date="2020" name="J. Eukaryot. Microbiol.">
        <title>De novo Sequencing, Assembly and Annotation of the Transcriptome for the Free-Living Testate Amoeba Arcella intermedia.</title>
        <authorList>
            <person name="Ribeiro G.M."/>
            <person name="Porfirio-Sousa A.L."/>
            <person name="Maurer-Alcala X.X."/>
            <person name="Katz L.A."/>
            <person name="Lahr D.J.G."/>
        </authorList>
    </citation>
    <scope>NUCLEOTIDE SEQUENCE</scope>
</reference>
<evidence type="ECO:0000256" key="3">
    <source>
        <dbReference type="SAM" id="Coils"/>
    </source>
</evidence>
<keyword evidence="2" id="KW-0143">Chaperone</keyword>
<evidence type="ECO:0000256" key="1">
    <source>
        <dbReference type="ARBA" id="ARBA00008045"/>
    </source>
</evidence>
<dbReference type="InterPro" id="IPR009053">
    <property type="entry name" value="Prefoldin"/>
</dbReference>
<comment type="similarity">
    <text evidence="1">Belongs to the prefoldin subunit beta family.</text>
</comment>
<dbReference type="Gene3D" id="1.10.287.370">
    <property type="match status" value="1"/>
</dbReference>
<dbReference type="PANTHER" id="PTHR20903:SF0">
    <property type="entry name" value="PREFOLDIN SUBUNIT 1"/>
    <property type="match status" value="1"/>
</dbReference>
<feature type="coiled-coil region" evidence="3">
    <location>
        <begin position="62"/>
        <end position="107"/>
    </location>
</feature>
<evidence type="ECO:0000313" key="4">
    <source>
        <dbReference type="EMBL" id="NDV39753.1"/>
    </source>
</evidence>
<dbReference type="SUPFAM" id="SSF46579">
    <property type="entry name" value="Prefoldin"/>
    <property type="match status" value="1"/>
</dbReference>
<dbReference type="GO" id="GO:0005737">
    <property type="term" value="C:cytoplasm"/>
    <property type="evidence" value="ECO:0007669"/>
    <property type="project" value="TreeGrafter"/>
</dbReference>
<organism evidence="4">
    <name type="scientific">Arcella intermedia</name>
    <dbReference type="NCBI Taxonomy" id="1963864"/>
    <lineage>
        <taxon>Eukaryota</taxon>
        <taxon>Amoebozoa</taxon>
        <taxon>Tubulinea</taxon>
        <taxon>Elardia</taxon>
        <taxon>Arcellinida</taxon>
        <taxon>Sphaerothecina</taxon>
        <taxon>Arcellidae</taxon>
        <taxon>Arcella</taxon>
    </lineage>
</organism>
<dbReference type="AlphaFoldDB" id="A0A6B2LRY0"/>
<dbReference type="EMBL" id="GIBP01010784">
    <property type="protein sequence ID" value="NDV39753.1"/>
    <property type="molecule type" value="Transcribed_RNA"/>
</dbReference>
<accession>A0A6B2LRY0</accession>
<dbReference type="Pfam" id="PF01920">
    <property type="entry name" value="Prefoldin_2"/>
    <property type="match status" value="1"/>
</dbReference>